<evidence type="ECO:0000256" key="9">
    <source>
        <dbReference type="PIRNR" id="PIRNR004862"/>
    </source>
</evidence>
<dbReference type="Pfam" id="PF08345">
    <property type="entry name" value="YscJ_FliF_C"/>
    <property type="match status" value="1"/>
</dbReference>
<dbReference type="EMBL" id="CP107246">
    <property type="protein sequence ID" value="WIM06722.1"/>
    <property type="molecule type" value="Genomic_DNA"/>
</dbReference>
<feature type="region of interest" description="Disordered" evidence="10">
    <location>
        <begin position="277"/>
        <end position="321"/>
    </location>
</feature>
<evidence type="ECO:0000256" key="8">
    <source>
        <dbReference type="ARBA" id="ARBA00023143"/>
    </source>
</evidence>
<evidence type="ECO:0000256" key="11">
    <source>
        <dbReference type="SAM" id="Phobius"/>
    </source>
</evidence>
<dbReference type="KEGG" id="npv:OHM77_05500"/>
<evidence type="ECO:0000259" key="12">
    <source>
        <dbReference type="Pfam" id="PF01514"/>
    </source>
</evidence>
<sequence length="541" mass="57597">MATGEQALPLTFEAFNRLGAAQKMGAMMAIALAIALLVGGWIWAMEPPYGVVFANLSERDGGQVVAALEQQNVPYRVSEGGSAILVPVGQVHDVRLRLASQGLPKGGLVGFEVMETQKLGISQFAEQINYQRALEGELARSIQSLAAVKGARVHLAIPKQTAFLRDDQKPSASVLVALHAGRTLEPNQVAGIIHLVSSSVPQLNPAYVSVIDQDGNLLSQQSDPAKNAGLDPSQIKYLREIEQSYIRRIETILIPIVGAGNVRAQVTAEIDFSQTDQVDETYKPNPNPQVAVRSQQTAESGTGAPGAAGIPGALTNQPPVPATAPITAPAVAGGAAAAGQSQANYSRNATTNYEVDKTIKHTRGAPGAVRRLSVAVAVNHRTDPTKGKSAPLTDAEMKHVTALAQEAVGFSKDRGDTLNVANVSFAKVEKEVVPDAPIWQDAWLIATAKEAGKWLVYGMLAWLLWTKAFKPLFAMFAAAAERVKAEEAARTELAMETAEGHAARGHRPYEVKLQQARDLAKQDPRLVAGVIKEWVGGGEPR</sequence>
<reference evidence="14" key="1">
    <citation type="journal article" date="2023" name="Nat. Microbiol.">
        <title>Enrichment and characterization of a nitric oxide-reducing microbial community in a continuous bioreactor.</title>
        <authorList>
            <person name="Garrido-Amador P."/>
            <person name="Stortenbeker N."/>
            <person name="Wessels H.J.C.T."/>
            <person name="Speth D.R."/>
            <person name="Garcia-Heredia I."/>
            <person name="Kartal B."/>
        </authorList>
    </citation>
    <scope>NUCLEOTIDE SEQUENCE</scope>
    <source>
        <strain evidence="14">MAG1</strain>
    </source>
</reference>
<evidence type="ECO:0000256" key="1">
    <source>
        <dbReference type="ARBA" id="ARBA00004117"/>
    </source>
</evidence>
<evidence type="ECO:0000313" key="14">
    <source>
        <dbReference type="EMBL" id="WIM06722.1"/>
    </source>
</evidence>
<comment type="function">
    <text evidence="9">The M ring may be actively involved in energy transduction.</text>
</comment>
<dbReference type="GO" id="GO:0009431">
    <property type="term" value="C:bacterial-type flagellum basal body, MS ring"/>
    <property type="evidence" value="ECO:0007669"/>
    <property type="project" value="InterPro"/>
</dbReference>
<keyword evidence="14" id="KW-0966">Cell projection</keyword>
<organism evidence="14">
    <name type="scientific">Candidatus Nitricoxidivorans perseverans</name>
    <dbReference type="NCBI Taxonomy" id="2975601"/>
    <lineage>
        <taxon>Bacteria</taxon>
        <taxon>Pseudomonadati</taxon>
        <taxon>Pseudomonadota</taxon>
        <taxon>Betaproteobacteria</taxon>
        <taxon>Nitrosomonadales</taxon>
        <taxon>Sterolibacteriaceae</taxon>
        <taxon>Candidatus Nitricoxidivorans</taxon>
    </lineage>
</organism>
<feature type="transmembrane region" description="Helical" evidence="11">
    <location>
        <begin position="25"/>
        <end position="44"/>
    </location>
</feature>
<dbReference type="GO" id="GO:0005886">
    <property type="term" value="C:plasma membrane"/>
    <property type="evidence" value="ECO:0007669"/>
    <property type="project" value="UniProtKB-SubCell"/>
</dbReference>
<keyword evidence="14" id="KW-0969">Cilium</keyword>
<accession>A0AA49FNQ0</accession>
<feature type="domain" description="Flagellar M-ring C-terminal" evidence="13">
    <location>
        <begin position="253"/>
        <end position="425"/>
    </location>
</feature>
<evidence type="ECO:0000256" key="2">
    <source>
        <dbReference type="ARBA" id="ARBA00004651"/>
    </source>
</evidence>
<dbReference type="NCBIfam" id="TIGR00206">
    <property type="entry name" value="fliF"/>
    <property type="match status" value="1"/>
</dbReference>
<evidence type="ECO:0000256" key="10">
    <source>
        <dbReference type="SAM" id="MobiDB-lite"/>
    </source>
</evidence>
<dbReference type="GO" id="GO:0071973">
    <property type="term" value="P:bacterial-type flagellum-dependent cell motility"/>
    <property type="evidence" value="ECO:0007669"/>
    <property type="project" value="InterPro"/>
</dbReference>
<dbReference type="AlphaFoldDB" id="A0AA49FNQ0"/>
<dbReference type="Gene3D" id="3.30.300.30">
    <property type="match status" value="1"/>
</dbReference>
<dbReference type="PANTHER" id="PTHR30046">
    <property type="entry name" value="FLAGELLAR M-RING PROTEIN"/>
    <property type="match status" value="1"/>
</dbReference>
<keyword evidence="6 11" id="KW-1133">Transmembrane helix</keyword>
<keyword evidence="4" id="KW-1003">Cell membrane</keyword>
<dbReference type="GO" id="GO:0003774">
    <property type="term" value="F:cytoskeletal motor activity"/>
    <property type="evidence" value="ECO:0007669"/>
    <property type="project" value="InterPro"/>
</dbReference>
<dbReference type="PRINTS" id="PR01009">
    <property type="entry name" value="FLGMRINGFLIF"/>
</dbReference>
<dbReference type="InterPro" id="IPR043427">
    <property type="entry name" value="YscJ/FliF"/>
</dbReference>
<feature type="domain" description="Flagellar M-ring N-terminal" evidence="12">
    <location>
        <begin position="46"/>
        <end position="220"/>
    </location>
</feature>
<evidence type="ECO:0000256" key="4">
    <source>
        <dbReference type="ARBA" id="ARBA00022475"/>
    </source>
</evidence>
<keyword evidence="7 11" id="KW-0472">Membrane</keyword>
<dbReference type="InterPro" id="IPR006182">
    <property type="entry name" value="FliF_N_dom"/>
</dbReference>
<evidence type="ECO:0000256" key="5">
    <source>
        <dbReference type="ARBA" id="ARBA00022692"/>
    </source>
</evidence>
<comment type="subcellular location">
    <subcellularLocation>
        <location evidence="1 9">Bacterial flagellum basal body</location>
    </subcellularLocation>
    <subcellularLocation>
        <location evidence="2">Cell membrane</location>
        <topology evidence="2">Multi-pass membrane protein</topology>
    </subcellularLocation>
</comment>
<dbReference type="PANTHER" id="PTHR30046:SF0">
    <property type="entry name" value="FLAGELLAR M-RING PROTEIN"/>
    <property type="match status" value="1"/>
</dbReference>
<dbReference type="InterPro" id="IPR013556">
    <property type="entry name" value="Flag_M-ring_C"/>
</dbReference>
<dbReference type="PIRSF" id="PIRSF004862">
    <property type="entry name" value="FliF"/>
    <property type="match status" value="1"/>
</dbReference>
<keyword evidence="14" id="KW-0282">Flagellum</keyword>
<evidence type="ECO:0000256" key="7">
    <source>
        <dbReference type="ARBA" id="ARBA00023136"/>
    </source>
</evidence>
<evidence type="ECO:0000256" key="6">
    <source>
        <dbReference type="ARBA" id="ARBA00022989"/>
    </source>
</evidence>
<protein>
    <recommendedName>
        <fullName evidence="9">Flagellar M-ring protein</fullName>
    </recommendedName>
</protein>
<evidence type="ECO:0000256" key="3">
    <source>
        <dbReference type="ARBA" id="ARBA00007971"/>
    </source>
</evidence>
<dbReference type="Proteomes" id="UP001234916">
    <property type="component" value="Chromosome"/>
</dbReference>
<dbReference type="InterPro" id="IPR045851">
    <property type="entry name" value="AMP-bd_C_sf"/>
</dbReference>
<keyword evidence="5 11" id="KW-0812">Transmembrane</keyword>
<dbReference type="Pfam" id="PF01514">
    <property type="entry name" value="YscJ_FliF"/>
    <property type="match status" value="1"/>
</dbReference>
<name>A0AA49FNQ0_9PROT</name>
<comment type="similarity">
    <text evidence="3 9">Belongs to the FliF family.</text>
</comment>
<dbReference type="InterPro" id="IPR000067">
    <property type="entry name" value="FlgMring_FliF"/>
</dbReference>
<keyword evidence="8 9" id="KW-0975">Bacterial flagellum</keyword>
<evidence type="ECO:0000259" key="13">
    <source>
        <dbReference type="Pfam" id="PF08345"/>
    </source>
</evidence>
<gene>
    <name evidence="14" type="primary">fliF</name>
    <name evidence="14" type="ORF">OHM77_05500</name>
</gene>
<proteinExistence type="inferred from homology"/>